<dbReference type="RefSeq" id="WP_142863961.1">
    <property type="nucleotide sequence ID" value="NZ_VJMF01000071.1"/>
</dbReference>
<reference evidence="14 15" key="1">
    <citation type="submission" date="2019-07" db="EMBL/GenBank/DDBJ databases">
        <title>Ln-dependent methylotrophs.</title>
        <authorList>
            <person name="Tani A."/>
        </authorList>
    </citation>
    <scope>NUCLEOTIDE SEQUENCE [LARGE SCALE GENOMIC DNA]</scope>
    <source>
        <strain evidence="14 15">SM89A</strain>
    </source>
</reference>
<organism evidence="14 15">
    <name type="scientific">Methylosinus sporium</name>
    <dbReference type="NCBI Taxonomy" id="428"/>
    <lineage>
        <taxon>Bacteria</taxon>
        <taxon>Pseudomonadati</taxon>
        <taxon>Pseudomonadota</taxon>
        <taxon>Alphaproteobacteria</taxon>
        <taxon>Hyphomicrobiales</taxon>
        <taxon>Methylocystaceae</taxon>
        <taxon>Methylosinus</taxon>
    </lineage>
</organism>
<evidence type="ECO:0000256" key="4">
    <source>
        <dbReference type="ARBA" id="ARBA00008664"/>
    </source>
</evidence>
<dbReference type="GO" id="GO:0004630">
    <property type="term" value="F:phospholipase D activity"/>
    <property type="evidence" value="ECO:0007669"/>
    <property type="project" value="UniProtKB-EC"/>
</dbReference>
<dbReference type="PANTHER" id="PTHR43856">
    <property type="entry name" value="CARDIOLIPIN HYDROLASE"/>
    <property type="match status" value="1"/>
</dbReference>
<dbReference type="Gene3D" id="3.30.870.10">
    <property type="entry name" value="Endonuclease Chain A"/>
    <property type="match status" value="1"/>
</dbReference>
<dbReference type="GO" id="GO:0016042">
    <property type="term" value="P:lipid catabolic process"/>
    <property type="evidence" value="ECO:0007669"/>
    <property type="project" value="UniProtKB-KW"/>
</dbReference>
<accession>A0A549SLA4</accession>
<dbReference type="SUPFAM" id="SSF56024">
    <property type="entry name" value="Phospholipase D/nuclease"/>
    <property type="match status" value="1"/>
</dbReference>
<feature type="domain" description="PLD phosphodiesterase" evidence="13">
    <location>
        <begin position="104"/>
        <end position="131"/>
    </location>
</feature>
<sequence>MFIRLSLFAGALALVAPPFVSAAEAPEIHYAPTENLERLDVTLLRAARVKIDLAAYLLTDQPVIDALIDAHRRGVAIRIVLDPSQSSDLDRLREVSQSLRTSPPGPFMHLKSYAVDDMLLRTGSANFTASGMKQQDNDVVIIRDRAAAQTFEARFEQIWSAAKPIIPPGPAFASRVAAPPFDEIDSAGELRDQREHQS</sequence>
<dbReference type="PROSITE" id="PS50035">
    <property type="entry name" value="PLD"/>
    <property type="match status" value="1"/>
</dbReference>
<dbReference type="PANTHER" id="PTHR43856:SF1">
    <property type="entry name" value="MITOCHONDRIAL CARDIOLIPIN HYDROLASE"/>
    <property type="match status" value="1"/>
</dbReference>
<dbReference type="EC" id="3.1.4.4" evidence="5"/>
<comment type="caution">
    <text evidence="14">The sequence shown here is derived from an EMBL/GenBank/DDBJ whole genome shotgun (WGS) entry which is preliminary data.</text>
</comment>
<evidence type="ECO:0000256" key="8">
    <source>
        <dbReference type="ARBA" id="ARBA00022801"/>
    </source>
</evidence>
<dbReference type="InterPro" id="IPR025202">
    <property type="entry name" value="PLD-like_dom"/>
</dbReference>
<evidence type="ECO:0000256" key="5">
    <source>
        <dbReference type="ARBA" id="ARBA00012027"/>
    </source>
</evidence>
<name>A0A549SLA4_METSR</name>
<keyword evidence="12" id="KW-0732">Signal</keyword>
<keyword evidence="9" id="KW-0442">Lipid degradation</keyword>
<evidence type="ECO:0000313" key="14">
    <source>
        <dbReference type="EMBL" id="TRL30409.1"/>
    </source>
</evidence>
<dbReference type="Proteomes" id="UP000316781">
    <property type="component" value="Unassembled WGS sequence"/>
</dbReference>
<dbReference type="InterPro" id="IPR001736">
    <property type="entry name" value="PLipase_D/transphosphatidylase"/>
</dbReference>
<gene>
    <name evidence="14" type="ORF">FM996_16690</name>
</gene>
<evidence type="ECO:0000259" key="13">
    <source>
        <dbReference type="PROSITE" id="PS50035"/>
    </source>
</evidence>
<protein>
    <recommendedName>
        <fullName evidence="6">Phospholipase D</fullName>
        <ecNumber evidence="5">3.1.4.4</ecNumber>
    </recommendedName>
    <alternativeName>
        <fullName evidence="11">Choline phosphatase</fullName>
    </alternativeName>
</protein>
<proteinExistence type="inferred from homology"/>
<dbReference type="GO" id="GO:0006793">
    <property type="term" value="P:phosphorus metabolic process"/>
    <property type="evidence" value="ECO:0007669"/>
    <property type="project" value="UniProtKB-ARBA"/>
</dbReference>
<evidence type="ECO:0000313" key="15">
    <source>
        <dbReference type="Proteomes" id="UP000316781"/>
    </source>
</evidence>
<comment type="subcellular location">
    <subcellularLocation>
        <location evidence="3">Secreted</location>
    </subcellularLocation>
</comment>
<dbReference type="AlphaFoldDB" id="A0A549SLA4"/>
<feature type="chain" id="PRO_5021775404" description="Phospholipase D" evidence="12">
    <location>
        <begin position="23"/>
        <end position="198"/>
    </location>
</feature>
<evidence type="ECO:0000256" key="1">
    <source>
        <dbReference type="ARBA" id="ARBA00000798"/>
    </source>
</evidence>
<dbReference type="InterPro" id="IPR051406">
    <property type="entry name" value="PLD_domain"/>
</dbReference>
<dbReference type="EMBL" id="VJMF01000071">
    <property type="protein sequence ID" value="TRL30409.1"/>
    <property type="molecule type" value="Genomic_DNA"/>
</dbReference>
<keyword evidence="10" id="KW-0443">Lipid metabolism</keyword>
<keyword evidence="7" id="KW-0964">Secreted</keyword>
<comment type="catalytic activity">
    <reaction evidence="1">
        <text>a 1,2-diacyl-sn-glycero-3-phosphocholine + H2O = a 1,2-diacyl-sn-glycero-3-phosphate + choline + H(+)</text>
        <dbReference type="Rhea" id="RHEA:14445"/>
        <dbReference type="ChEBI" id="CHEBI:15354"/>
        <dbReference type="ChEBI" id="CHEBI:15377"/>
        <dbReference type="ChEBI" id="CHEBI:15378"/>
        <dbReference type="ChEBI" id="CHEBI:57643"/>
        <dbReference type="ChEBI" id="CHEBI:58608"/>
        <dbReference type="EC" id="3.1.4.4"/>
    </reaction>
</comment>
<evidence type="ECO:0000256" key="9">
    <source>
        <dbReference type="ARBA" id="ARBA00022963"/>
    </source>
</evidence>
<comment type="similarity">
    <text evidence="4">Belongs to the phospholipase D family.</text>
</comment>
<dbReference type="Pfam" id="PF13091">
    <property type="entry name" value="PLDc_2"/>
    <property type="match status" value="1"/>
</dbReference>
<evidence type="ECO:0000256" key="3">
    <source>
        <dbReference type="ARBA" id="ARBA00004613"/>
    </source>
</evidence>
<evidence type="ECO:0000256" key="11">
    <source>
        <dbReference type="ARBA" id="ARBA00029594"/>
    </source>
</evidence>
<dbReference type="GO" id="GO:0005576">
    <property type="term" value="C:extracellular region"/>
    <property type="evidence" value="ECO:0007669"/>
    <property type="project" value="UniProtKB-SubCell"/>
</dbReference>
<evidence type="ECO:0000256" key="2">
    <source>
        <dbReference type="ARBA" id="ARBA00003145"/>
    </source>
</evidence>
<keyword evidence="8" id="KW-0378">Hydrolase</keyword>
<evidence type="ECO:0000256" key="12">
    <source>
        <dbReference type="SAM" id="SignalP"/>
    </source>
</evidence>
<comment type="function">
    <text evidence="2">Could be a virulence factor.</text>
</comment>
<evidence type="ECO:0000256" key="10">
    <source>
        <dbReference type="ARBA" id="ARBA00023098"/>
    </source>
</evidence>
<dbReference type="CDD" id="cd09116">
    <property type="entry name" value="PLDc_Nuc_like"/>
    <property type="match status" value="1"/>
</dbReference>
<feature type="signal peptide" evidence="12">
    <location>
        <begin position="1"/>
        <end position="22"/>
    </location>
</feature>
<dbReference type="GO" id="GO:0016891">
    <property type="term" value="F:RNA endonuclease activity producing 5'-phosphomonoesters, hydrolytic mechanism"/>
    <property type="evidence" value="ECO:0007669"/>
    <property type="project" value="TreeGrafter"/>
</dbReference>
<evidence type="ECO:0000256" key="6">
    <source>
        <dbReference type="ARBA" id="ARBA00018392"/>
    </source>
</evidence>
<evidence type="ECO:0000256" key="7">
    <source>
        <dbReference type="ARBA" id="ARBA00022525"/>
    </source>
</evidence>